<name>A0A1T4L695_9FIRM</name>
<dbReference type="RefSeq" id="WP_078768264.1">
    <property type="nucleotide sequence ID" value="NZ_FUWW01000006.1"/>
</dbReference>
<evidence type="ECO:0000313" key="12">
    <source>
        <dbReference type="Proteomes" id="UP000190657"/>
    </source>
</evidence>
<comment type="function">
    <text evidence="9">Involved in targeting and insertion of nascent membrane proteins into the cytoplasmic membrane. Acts as a receptor for the complex formed by the signal recognition particle (SRP) and the ribosome-nascent chain (RNC).</text>
</comment>
<keyword evidence="2 9" id="KW-0963">Cytoplasm</keyword>
<dbReference type="EC" id="3.6.5.4" evidence="9"/>
<dbReference type="InterPro" id="IPR004390">
    <property type="entry name" value="SR_rcpt_FtsY"/>
</dbReference>
<dbReference type="HAMAP" id="MF_00920">
    <property type="entry name" value="FtsY"/>
    <property type="match status" value="1"/>
</dbReference>
<sequence length="333" mass="36170">MGLFDKFRKGLRKTRDEGMVKQINETIESHEKITDELFDELEEVLIMGDVGFPTAERVISDLKEKIANDNITSVAQVRETLKDIVAGVVWGGSYLALRTKPSIILVIGVNGVGKTTTIGKLAMRLKSMGRSVVLGAADTFRAGAIEQLQVWADRAGVPLVKHSEGADPAAVVYDTIQSGKAKNADVIIIDTAGRLHNKKNLMDELNKISRVIDRELPNASRETLLVLDATTGQNAVNQAKDFKEAAGITGIILTKLDGTARGGVVLAINNELDVPVKFVGVGEQIDDLQPFDAEAFASAMFDIKPTHDDDSTIADFINESVKTEEEPTEEDKK</sequence>
<dbReference type="NCBIfam" id="TIGR00064">
    <property type="entry name" value="ftsY"/>
    <property type="match status" value="1"/>
</dbReference>
<dbReference type="FunFam" id="3.40.50.300:FF:000053">
    <property type="entry name" value="Signal recognition particle receptor FtsY"/>
    <property type="match status" value="1"/>
</dbReference>
<dbReference type="GO" id="GO:0003924">
    <property type="term" value="F:GTPase activity"/>
    <property type="evidence" value="ECO:0007669"/>
    <property type="project" value="UniProtKB-UniRule"/>
</dbReference>
<organism evidence="11 12">
    <name type="scientific">Eubacterium coprostanoligenes</name>
    <dbReference type="NCBI Taxonomy" id="290054"/>
    <lineage>
        <taxon>Bacteria</taxon>
        <taxon>Bacillati</taxon>
        <taxon>Bacillota</taxon>
        <taxon>Clostridia</taxon>
        <taxon>Eubacteriales</taxon>
        <taxon>Eubacteriaceae</taxon>
        <taxon>Eubacterium</taxon>
    </lineage>
</organism>
<dbReference type="OrthoDB" id="9804720at2"/>
<accession>A0A1T4L695</accession>
<comment type="subunit">
    <text evidence="9">Part of the signal recognition particle protein translocation system, which is composed of SRP and FtsY.</text>
</comment>
<protein>
    <recommendedName>
        <fullName evidence="9">Signal recognition particle receptor FtsY</fullName>
        <shortName evidence="9">SRP receptor</shortName>
        <ecNumber evidence="9">3.6.5.4</ecNumber>
    </recommendedName>
</protein>
<dbReference type="Proteomes" id="UP000190657">
    <property type="component" value="Unassembled WGS sequence"/>
</dbReference>
<dbReference type="SMART" id="SM00382">
    <property type="entry name" value="AAA"/>
    <property type="match status" value="1"/>
</dbReference>
<comment type="similarity">
    <text evidence="9">Belongs to the GTP-binding SRP family. FtsY subfamily.</text>
</comment>
<dbReference type="GO" id="GO:0005047">
    <property type="term" value="F:signal recognition particle binding"/>
    <property type="evidence" value="ECO:0007669"/>
    <property type="project" value="TreeGrafter"/>
</dbReference>
<dbReference type="InterPro" id="IPR013822">
    <property type="entry name" value="Signal_recog_particl_SRP54_hlx"/>
</dbReference>
<evidence type="ECO:0000256" key="7">
    <source>
        <dbReference type="ARBA" id="ARBA00023170"/>
    </source>
</evidence>
<dbReference type="Gene3D" id="1.20.120.140">
    <property type="entry name" value="Signal recognition particle SRP54, nucleotide-binding domain"/>
    <property type="match status" value="1"/>
</dbReference>
<dbReference type="GO" id="GO:0006614">
    <property type="term" value="P:SRP-dependent cotranslational protein targeting to membrane"/>
    <property type="evidence" value="ECO:0007669"/>
    <property type="project" value="InterPro"/>
</dbReference>
<dbReference type="CDD" id="cd17874">
    <property type="entry name" value="FtsY"/>
    <property type="match status" value="1"/>
</dbReference>
<dbReference type="InterPro" id="IPR027417">
    <property type="entry name" value="P-loop_NTPase"/>
</dbReference>
<evidence type="ECO:0000259" key="10">
    <source>
        <dbReference type="PROSITE" id="PS00300"/>
    </source>
</evidence>
<dbReference type="GO" id="GO:0005525">
    <property type="term" value="F:GTP binding"/>
    <property type="evidence" value="ECO:0007669"/>
    <property type="project" value="UniProtKB-UniRule"/>
</dbReference>
<dbReference type="SUPFAM" id="SSF52540">
    <property type="entry name" value="P-loop containing nucleoside triphosphate hydrolases"/>
    <property type="match status" value="1"/>
</dbReference>
<feature type="binding site" evidence="9">
    <location>
        <begin position="254"/>
        <end position="257"/>
    </location>
    <ligand>
        <name>GTP</name>
        <dbReference type="ChEBI" id="CHEBI:37565"/>
    </ligand>
</feature>
<dbReference type="EMBL" id="FUWW01000006">
    <property type="protein sequence ID" value="SJZ50061.1"/>
    <property type="molecule type" value="Genomic_DNA"/>
</dbReference>
<comment type="subcellular location">
    <subcellularLocation>
        <location evidence="9">Cell membrane</location>
        <topology evidence="9">Peripheral membrane protein</topology>
        <orientation evidence="9">Cytoplasmic side</orientation>
    </subcellularLocation>
    <subcellularLocation>
        <location evidence="9">Cytoplasm</location>
    </subcellularLocation>
</comment>
<dbReference type="InterPro" id="IPR000897">
    <property type="entry name" value="SRP54_GTPase_dom"/>
</dbReference>
<reference evidence="11 12" key="1">
    <citation type="submission" date="2017-02" db="EMBL/GenBank/DDBJ databases">
        <authorList>
            <person name="Peterson S.W."/>
        </authorList>
    </citation>
    <scope>NUCLEOTIDE SEQUENCE [LARGE SCALE GENOMIC DNA]</scope>
    <source>
        <strain evidence="11 12">ATCC 51222</strain>
    </source>
</reference>
<keyword evidence="1 9" id="KW-1003">Cell membrane</keyword>
<feature type="domain" description="SRP54-type proteins GTP-binding" evidence="10">
    <location>
        <begin position="275"/>
        <end position="288"/>
    </location>
</feature>
<dbReference type="Pfam" id="PF02881">
    <property type="entry name" value="SRP54_N"/>
    <property type="match status" value="1"/>
</dbReference>
<dbReference type="Gene3D" id="3.40.50.300">
    <property type="entry name" value="P-loop containing nucleotide triphosphate hydrolases"/>
    <property type="match status" value="1"/>
</dbReference>
<evidence type="ECO:0000256" key="2">
    <source>
        <dbReference type="ARBA" id="ARBA00022490"/>
    </source>
</evidence>
<dbReference type="Pfam" id="PF00448">
    <property type="entry name" value="SRP54"/>
    <property type="match status" value="1"/>
</dbReference>
<gene>
    <name evidence="9" type="primary">ftsY</name>
    <name evidence="11" type="ORF">SAMN02745114_00777</name>
</gene>
<feature type="binding site" evidence="9">
    <location>
        <begin position="108"/>
        <end position="115"/>
    </location>
    <ligand>
        <name>GTP</name>
        <dbReference type="ChEBI" id="CHEBI:37565"/>
    </ligand>
</feature>
<keyword evidence="5 9" id="KW-0342">GTP-binding</keyword>
<dbReference type="InterPro" id="IPR036225">
    <property type="entry name" value="SRP/SRP_N"/>
</dbReference>
<dbReference type="InterPro" id="IPR003593">
    <property type="entry name" value="AAA+_ATPase"/>
</dbReference>
<evidence type="ECO:0000256" key="5">
    <source>
        <dbReference type="ARBA" id="ARBA00023134"/>
    </source>
</evidence>
<feature type="binding site" evidence="9">
    <location>
        <begin position="190"/>
        <end position="194"/>
    </location>
    <ligand>
        <name>GTP</name>
        <dbReference type="ChEBI" id="CHEBI:37565"/>
    </ligand>
</feature>
<evidence type="ECO:0000256" key="9">
    <source>
        <dbReference type="HAMAP-Rule" id="MF_00920"/>
    </source>
</evidence>
<dbReference type="PANTHER" id="PTHR43134">
    <property type="entry name" value="SIGNAL RECOGNITION PARTICLE RECEPTOR SUBUNIT ALPHA"/>
    <property type="match status" value="1"/>
</dbReference>
<dbReference type="SMART" id="SM00962">
    <property type="entry name" value="SRP54"/>
    <property type="match status" value="1"/>
</dbReference>
<proteinExistence type="inferred from homology"/>
<dbReference type="AlphaFoldDB" id="A0A1T4L695"/>
<dbReference type="PROSITE" id="PS00300">
    <property type="entry name" value="SRP54"/>
    <property type="match status" value="1"/>
</dbReference>
<dbReference type="SMART" id="SM00963">
    <property type="entry name" value="SRP54_N"/>
    <property type="match status" value="1"/>
</dbReference>
<dbReference type="PANTHER" id="PTHR43134:SF1">
    <property type="entry name" value="SIGNAL RECOGNITION PARTICLE RECEPTOR SUBUNIT ALPHA"/>
    <property type="match status" value="1"/>
</dbReference>
<evidence type="ECO:0000256" key="1">
    <source>
        <dbReference type="ARBA" id="ARBA00022475"/>
    </source>
</evidence>
<evidence type="ECO:0000256" key="3">
    <source>
        <dbReference type="ARBA" id="ARBA00022741"/>
    </source>
</evidence>
<keyword evidence="4 9" id="KW-0378">Hydrolase</keyword>
<evidence type="ECO:0000256" key="8">
    <source>
        <dbReference type="ARBA" id="ARBA00048027"/>
    </source>
</evidence>
<keyword evidence="6 9" id="KW-0472">Membrane</keyword>
<comment type="catalytic activity">
    <reaction evidence="8 9">
        <text>GTP + H2O = GDP + phosphate + H(+)</text>
        <dbReference type="Rhea" id="RHEA:19669"/>
        <dbReference type="ChEBI" id="CHEBI:15377"/>
        <dbReference type="ChEBI" id="CHEBI:15378"/>
        <dbReference type="ChEBI" id="CHEBI:37565"/>
        <dbReference type="ChEBI" id="CHEBI:43474"/>
        <dbReference type="ChEBI" id="CHEBI:58189"/>
        <dbReference type="EC" id="3.6.5.4"/>
    </reaction>
</comment>
<dbReference type="STRING" id="290054.SAMN02745114_00777"/>
<dbReference type="InterPro" id="IPR042101">
    <property type="entry name" value="SRP54_N_sf"/>
</dbReference>
<dbReference type="GO" id="GO:0005737">
    <property type="term" value="C:cytoplasm"/>
    <property type="evidence" value="ECO:0007669"/>
    <property type="project" value="UniProtKB-SubCell"/>
</dbReference>
<keyword evidence="3 9" id="KW-0547">Nucleotide-binding</keyword>
<evidence type="ECO:0000313" key="11">
    <source>
        <dbReference type="EMBL" id="SJZ50061.1"/>
    </source>
</evidence>
<dbReference type="GO" id="GO:0005886">
    <property type="term" value="C:plasma membrane"/>
    <property type="evidence" value="ECO:0007669"/>
    <property type="project" value="UniProtKB-SubCell"/>
</dbReference>
<keyword evidence="7 9" id="KW-0675">Receptor</keyword>
<keyword evidence="12" id="KW-1185">Reference proteome</keyword>
<dbReference type="SUPFAM" id="SSF47364">
    <property type="entry name" value="Domain of the SRP/SRP receptor G-proteins"/>
    <property type="match status" value="1"/>
</dbReference>
<evidence type="ECO:0000256" key="4">
    <source>
        <dbReference type="ARBA" id="ARBA00022801"/>
    </source>
</evidence>
<evidence type="ECO:0000256" key="6">
    <source>
        <dbReference type="ARBA" id="ARBA00023136"/>
    </source>
</evidence>